<name>A0A2A6EGG5_PREIN</name>
<evidence type="ECO:0000313" key="2">
    <source>
        <dbReference type="EMBL" id="PDP60407.1"/>
    </source>
</evidence>
<sequence length="84" mass="9955">MERYNGWLIEIEDITNFWFSDGMVKLKAVITPDVELVYNFLKEKGYVSTDSDNLAIYIYIYQIVGILIELYHIRKGMSRYSLAY</sequence>
<proteinExistence type="predicted"/>
<keyword evidence="1" id="KW-0472">Membrane</keyword>
<gene>
    <name evidence="2" type="ORF">CLI71_05325</name>
</gene>
<accession>A0A2A6EGG5</accession>
<reference evidence="2 3" key="1">
    <citation type="submission" date="2017-09" db="EMBL/GenBank/DDBJ databases">
        <title>Phase variable restriction modification systems are present in the genome sequences of periodontal pathogens Prevotella intermedia, Tannerella forsythia and Porphyromonas gingivalis.</title>
        <authorList>
            <person name="Haigh R.D."/>
            <person name="Crawford L."/>
            <person name="Ralph J."/>
            <person name="Wanford J."/>
            <person name="Vartoukian S.R."/>
            <person name="Hijazib K."/>
            <person name="Wade W."/>
            <person name="Oggioni M.R."/>
        </authorList>
    </citation>
    <scope>NUCLEOTIDE SEQUENCE [LARGE SCALE GENOMIC DNA]</scope>
    <source>
        <strain evidence="2 3">WW2834</strain>
    </source>
</reference>
<keyword evidence="1" id="KW-1133">Transmembrane helix</keyword>
<protein>
    <submittedName>
        <fullName evidence="2">Uncharacterized protein</fullName>
    </submittedName>
</protein>
<evidence type="ECO:0000256" key="1">
    <source>
        <dbReference type="SAM" id="Phobius"/>
    </source>
</evidence>
<evidence type="ECO:0000313" key="3">
    <source>
        <dbReference type="Proteomes" id="UP000219058"/>
    </source>
</evidence>
<feature type="transmembrane region" description="Helical" evidence="1">
    <location>
        <begin position="54"/>
        <end position="73"/>
    </location>
</feature>
<keyword evidence="1" id="KW-0812">Transmembrane</keyword>
<comment type="caution">
    <text evidence="2">The sequence shown here is derived from an EMBL/GenBank/DDBJ whole genome shotgun (WGS) entry which is preliminary data.</text>
</comment>
<dbReference type="RefSeq" id="WP_097549997.1">
    <property type="nucleotide sequence ID" value="NZ_NSLY01000011.1"/>
</dbReference>
<dbReference type="EMBL" id="NSLY01000011">
    <property type="protein sequence ID" value="PDP60407.1"/>
    <property type="molecule type" value="Genomic_DNA"/>
</dbReference>
<dbReference type="AlphaFoldDB" id="A0A2A6EGG5"/>
<dbReference type="Proteomes" id="UP000219058">
    <property type="component" value="Unassembled WGS sequence"/>
</dbReference>
<organism evidence="2 3">
    <name type="scientific">Prevotella intermedia</name>
    <dbReference type="NCBI Taxonomy" id="28131"/>
    <lineage>
        <taxon>Bacteria</taxon>
        <taxon>Pseudomonadati</taxon>
        <taxon>Bacteroidota</taxon>
        <taxon>Bacteroidia</taxon>
        <taxon>Bacteroidales</taxon>
        <taxon>Prevotellaceae</taxon>
        <taxon>Prevotella</taxon>
    </lineage>
</organism>